<accession>A0A510DXG2</accession>
<evidence type="ECO:0000313" key="6">
    <source>
        <dbReference type="EMBL" id="BBG24648.1"/>
    </source>
</evidence>
<dbReference type="GO" id="GO:0005524">
    <property type="term" value="F:ATP binding"/>
    <property type="evidence" value="ECO:0007669"/>
    <property type="project" value="UniProtKB-KW"/>
</dbReference>
<name>A0A510E4M9_9CREN</name>
<dbReference type="GO" id="GO:0016114">
    <property type="term" value="P:terpenoid biosynthetic process"/>
    <property type="evidence" value="ECO:0007669"/>
    <property type="project" value="TreeGrafter"/>
</dbReference>
<gene>
    <name evidence="6" type="ORF">IC006_1979</name>
    <name evidence="7" type="ORF">IC007_1987</name>
</gene>
<keyword evidence="1" id="KW-0808">Transferase</keyword>
<evidence type="ECO:0000259" key="5">
    <source>
        <dbReference type="Pfam" id="PF00696"/>
    </source>
</evidence>
<evidence type="ECO:0000313" key="7">
    <source>
        <dbReference type="EMBL" id="BBG27436.1"/>
    </source>
</evidence>
<feature type="domain" description="Aspartate/glutamate/uridylate kinase" evidence="5">
    <location>
        <begin position="13"/>
        <end position="207"/>
    </location>
</feature>
<dbReference type="InterPro" id="IPR001048">
    <property type="entry name" value="Asp/Glu/Uridylate_kinase"/>
</dbReference>
<dbReference type="SUPFAM" id="SSF53633">
    <property type="entry name" value="Carbamate kinase-like"/>
    <property type="match status" value="1"/>
</dbReference>
<sequence length="232" mass="25005">MVVGSSGGIAYRIVKIGGSAITCKDVPYCFKVSAAKEIAKQIVKATYHGIAPILIHGGGSFGHYEASIVDERTVPRTSHAMLTLNFLVNSLLIKSGLNTYPVPGKFFTVDVTKSIIRQGMIPLIFGDILPEGKVISGDDIAVTLARELDLGIVFVTDVEGILNQGRIMDCVDNDKAFPVMKTVNPDVTGGILEKVRKILRAEVDAVITSYRDENILRAMRGERVGTRVGKCG</sequence>
<dbReference type="Pfam" id="PF00696">
    <property type="entry name" value="AA_kinase"/>
    <property type="match status" value="1"/>
</dbReference>
<keyword evidence="8" id="KW-1185">Reference proteome</keyword>
<dbReference type="GO" id="GO:0005829">
    <property type="term" value="C:cytosol"/>
    <property type="evidence" value="ECO:0007669"/>
    <property type="project" value="TreeGrafter"/>
</dbReference>
<dbReference type="EMBL" id="AP018930">
    <property type="protein sequence ID" value="BBG27436.1"/>
    <property type="molecule type" value="Genomic_DNA"/>
</dbReference>
<organism evidence="7 9">
    <name type="scientific">Sulfuracidifex tepidarius</name>
    <dbReference type="NCBI Taxonomy" id="1294262"/>
    <lineage>
        <taxon>Archaea</taxon>
        <taxon>Thermoproteota</taxon>
        <taxon>Thermoprotei</taxon>
        <taxon>Sulfolobales</taxon>
        <taxon>Sulfolobaceae</taxon>
        <taxon>Sulfuracidifex</taxon>
    </lineage>
</organism>
<keyword evidence="4" id="KW-0067">ATP-binding</keyword>
<evidence type="ECO:0000256" key="1">
    <source>
        <dbReference type="ARBA" id="ARBA00022679"/>
    </source>
</evidence>
<dbReference type="Gene3D" id="3.40.1160.10">
    <property type="entry name" value="Acetylglutamate kinase-like"/>
    <property type="match status" value="1"/>
</dbReference>
<dbReference type="PANTHER" id="PTHR43654">
    <property type="entry name" value="GLUTAMATE 5-KINASE"/>
    <property type="match status" value="1"/>
</dbReference>
<evidence type="ECO:0000313" key="8">
    <source>
        <dbReference type="Proteomes" id="UP000322983"/>
    </source>
</evidence>
<dbReference type="AlphaFoldDB" id="A0A510E4M9"/>
<keyword evidence="3 7" id="KW-0418">Kinase</keyword>
<dbReference type="PANTHER" id="PTHR43654:SF1">
    <property type="entry name" value="ISOPENTENYL PHOSPHATE KINASE"/>
    <property type="match status" value="1"/>
</dbReference>
<evidence type="ECO:0000256" key="4">
    <source>
        <dbReference type="ARBA" id="ARBA00022840"/>
    </source>
</evidence>
<dbReference type="GO" id="GO:0016301">
    <property type="term" value="F:kinase activity"/>
    <property type="evidence" value="ECO:0007669"/>
    <property type="project" value="UniProtKB-KW"/>
</dbReference>
<evidence type="ECO:0000256" key="2">
    <source>
        <dbReference type="ARBA" id="ARBA00022741"/>
    </source>
</evidence>
<evidence type="ECO:0000256" key="3">
    <source>
        <dbReference type="ARBA" id="ARBA00022777"/>
    </source>
</evidence>
<reference evidence="9" key="1">
    <citation type="submission" date="2018-09" db="EMBL/GenBank/DDBJ databases">
        <title>Complete Genome Sequencing of Sulfolobus sp. JCM 16834.</title>
        <authorList>
            <person name="Kato S."/>
            <person name="Itoh T."/>
            <person name="Ohkuma M."/>
        </authorList>
    </citation>
    <scope>NUCLEOTIDE SEQUENCE [LARGE SCALE GENOMIC DNA]</scope>
    <source>
        <strain evidence="9">IC-007</strain>
    </source>
</reference>
<protein>
    <submittedName>
        <fullName evidence="7">Isopentenyl phosphate kinase</fullName>
    </submittedName>
</protein>
<proteinExistence type="predicted"/>
<dbReference type="EMBL" id="AP018929">
    <property type="protein sequence ID" value="BBG24648.1"/>
    <property type="molecule type" value="Genomic_DNA"/>
</dbReference>
<accession>A0A510E4M9</accession>
<reference evidence="7 8" key="2">
    <citation type="journal article" date="2020" name="Int. J. Syst. Evol. Microbiol.">
        <title>Sulfuracidifex tepidarius gen. nov., sp. nov. and transfer of Sulfolobus metallicus Huber and Stetter 1992 to the genus Sulfuracidifex as Sulfuracidifex metallicus comb. nov.</title>
        <authorList>
            <person name="Itoh T."/>
            <person name="Miura T."/>
            <person name="Sakai H.D."/>
            <person name="Kato S."/>
            <person name="Ohkuma M."/>
            <person name="Takashina T."/>
        </authorList>
    </citation>
    <scope>NUCLEOTIDE SEQUENCE</scope>
    <source>
        <strain evidence="6 8">IC-006</strain>
        <strain evidence="7">IC-007</strain>
    </source>
</reference>
<dbReference type="Proteomes" id="UP000325030">
    <property type="component" value="Chromosome"/>
</dbReference>
<dbReference type="GO" id="GO:0102043">
    <property type="term" value="F:isopentenyl phosphate kinase activity"/>
    <property type="evidence" value="ECO:0007669"/>
    <property type="project" value="TreeGrafter"/>
</dbReference>
<keyword evidence="2" id="KW-0547">Nucleotide-binding</keyword>
<dbReference type="KEGG" id="step:IC006_1979"/>
<evidence type="ECO:0000313" key="9">
    <source>
        <dbReference type="Proteomes" id="UP000325030"/>
    </source>
</evidence>
<dbReference type="InterPro" id="IPR036393">
    <property type="entry name" value="AceGlu_kinase-like_sf"/>
</dbReference>
<dbReference type="STRING" id="1294262.GCA_001316085_00011"/>
<dbReference type="Proteomes" id="UP000322983">
    <property type="component" value="Chromosome"/>
</dbReference>